<reference evidence="3" key="1">
    <citation type="submission" date="2018-05" db="EMBL/GenBank/DDBJ databases">
        <authorList>
            <person name="Li X."/>
        </authorList>
    </citation>
    <scope>NUCLEOTIDE SEQUENCE [LARGE SCALE GENOMIC DNA]</scope>
    <source>
        <strain evidence="3">YIM 73061</strain>
    </source>
</reference>
<sequence>MDNDPSRGWDAAAAAFMAARSDVGVDVVRRWARRLTPGGAVLDVGCGSGAPIAAALIEDGYQLFGVDASPRLIAAFRDAFPSAETACEPAQTSAFFHRRFEGALAIGLLFLLPPEEQREVIGRVAHALHPGARFLFTAPQQACEWTDTLTHRPSVSLGEAAYRQALEACGLRLADQFTDEGQTHYFDAVRA</sequence>
<organism evidence="2 3">
    <name type="scientific">Phenylobacterium deserti</name>
    <dbReference type="NCBI Taxonomy" id="1914756"/>
    <lineage>
        <taxon>Bacteria</taxon>
        <taxon>Pseudomonadati</taxon>
        <taxon>Pseudomonadota</taxon>
        <taxon>Alphaproteobacteria</taxon>
        <taxon>Caulobacterales</taxon>
        <taxon>Caulobacteraceae</taxon>
        <taxon>Phenylobacterium</taxon>
    </lineage>
</organism>
<accession>A0A328AVM1</accession>
<dbReference type="EMBL" id="QFYR01000001">
    <property type="protein sequence ID" value="RAK57756.1"/>
    <property type="molecule type" value="Genomic_DNA"/>
</dbReference>
<evidence type="ECO:0000313" key="2">
    <source>
        <dbReference type="EMBL" id="RAK57756.1"/>
    </source>
</evidence>
<dbReference type="Pfam" id="PF13649">
    <property type="entry name" value="Methyltransf_25"/>
    <property type="match status" value="1"/>
</dbReference>
<keyword evidence="3" id="KW-1185">Reference proteome</keyword>
<dbReference type="GO" id="GO:0008168">
    <property type="term" value="F:methyltransferase activity"/>
    <property type="evidence" value="ECO:0007669"/>
    <property type="project" value="UniProtKB-KW"/>
</dbReference>
<name>A0A328AVM1_9CAUL</name>
<keyword evidence="2" id="KW-0489">Methyltransferase</keyword>
<evidence type="ECO:0000313" key="3">
    <source>
        <dbReference type="Proteomes" id="UP000249725"/>
    </source>
</evidence>
<evidence type="ECO:0000259" key="1">
    <source>
        <dbReference type="Pfam" id="PF13649"/>
    </source>
</evidence>
<dbReference type="GO" id="GO:0032259">
    <property type="term" value="P:methylation"/>
    <property type="evidence" value="ECO:0007669"/>
    <property type="project" value="UniProtKB-KW"/>
</dbReference>
<dbReference type="Gene3D" id="3.40.50.150">
    <property type="entry name" value="Vaccinia Virus protein VP39"/>
    <property type="match status" value="1"/>
</dbReference>
<dbReference type="CDD" id="cd02440">
    <property type="entry name" value="AdoMet_MTases"/>
    <property type="match status" value="1"/>
</dbReference>
<keyword evidence="2" id="KW-0808">Transferase</keyword>
<dbReference type="InterPro" id="IPR029063">
    <property type="entry name" value="SAM-dependent_MTases_sf"/>
</dbReference>
<dbReference type="InterPro" id="IPR041698">
    <property type="entry name" value="Methyltransf_25"/>
</dbReference>
<comment type="caution">
    <text evidence="2">The sequence shown here is derived from an EMBL/GenBank/DDBJ whole genome shotgun (WGS) entry which is preliminary data.</text>
</comment>
<dbReference type="SUPFAM" id="SSF53335">
    <property type="entry name" value="S-adenosyl-L-methionine-dependent methyltransferases"/>
    <property type="match status" value="1"/>
</dbReference>
<proteinExistence type="predicted"/>
<protein>
    <submittedName>
        <fullName evidence="2">SAM-dependent methyltransferase</fullName>
    </submittedName>
</protein>
<dbReference type="RefSeq" id="WP_111514207.1">
    <property type="nucleotide sequence ID" value="NZ_QFYR01000001.1"/>
</dbReference>
<gene>
    <name evidence="2" type="ORF">DJ018_07495</name>
</gene>
<dbReference type="OrthoDB" id="9765084at2"/>
<dbReference type="AlphaFoldDB" id="A0A328AVM1"/>
<feature type="domain" description="Methyltransferase" evidence="1">
    <location>
        <begin position="41"/>
        <end position="131"/>
    </location>
</feature>
<dbReference type="Proteomes" id="UP000249725">
    <property type="component" value="Unassembled WGS sequence"/>
</dbReference>